<evidence type="ECO:0000313" key="2">
    <source>
        <dbReference type="EMBL" id="HAV93125.1"/>
    </source>
</evidence>
<accession>A0A350HC59</accession>
<evidence type="ECO:0000256" key="1">
    <source>
        <dbReference type="SAM" id="SignalP"/>
    </source>
</evidence>
<feature type="signal peptide" evidence="1">
    <location>
        <begin position="1"/>
        <end position="19"/>
    </location>
</feature>
<reference evidence="2 3" key="1">
    <citation type="journal article" date="2018" name="Nat. Biotechnol.">
        <title>A standardized bacterial taxonomy based on genome phylogeny substantially revises the tree of life.</title>
        <authorList>
            <person name="Parks D.H."/>
            <person name="Chuvochina M."/>
            <person name="Waite D.W."/>
            <person name="Rinke C."/>
            <person name="Skarshewski A."/>
            <person name="Chaumeil P.A."/>
            <person name="Hugenholtz P."/>
        </authorList>
    </citation>
    <scope>NUCLEOTIDE SEQUENCE [LARGE SCALE GENOMIC DNA]</scope>
    <source>
        <strain evidence="2">UBA9956</strain>
    </source>
</reference>
<evidence type="ECO:0000313" key="3">
    <source>
        <dbReference type="Proteomes" id="UP000264062"/>
    </source>
</evidence>
<protein>
    <recommendedName>
        <fullName evidence="4">Molecular chaperone</fullName>
    </recommendedName>
</protein>
<evidence type="ECO:0008006" key="4">
    <source>
        <dbReference type="Google" id="ProtNLM"/>
    </source>
</evidence>
<feature type="non-terminal residue" evidence="2">
    <location>
        <position position="215"/>
    </location>
</feature>
<gene>
    <name evidence="2" type="ORF">DCW38_08105</name>
</gene>
<feature type="chain" id="PRO_5016773655" description="Molecular chaperone" evidence="1">
    <location>
        <begin position="20"/>
        <end position="215"/>
    </location>
</feature>
<comment type="caution">
    <text evidence="2">The sequence shown here is derived from an EMBL/GenBank/DDBJ whole genome shotgun (WGS) entry which is preliminary data.</text>
</comment>
<dbReference type="Proteomes" id="UP000264062">
    <property type="component" value="Unassembled WGS sequence"/>
</dbReference>
<sequence length="215" mass="24570">MKFFFTLALTTICALASFAQVGFTISPPKYEFTARPEESKTFTVGVQNTTDSILHMKIYASDWSLEKDGKVLYFPSKTLKNSCSDWIYINPQEFNIQPKSSEEIRLTLNVPKEVYGDYWSMLFFESTPFNISGNQMLMLAGRVGCTIYSSIAGTTVKNGDLVGLDFEKKDYRMNAIFENTGNVHLRVKGFMQIFKDDKMVYEKKIEEKLSLPESK</sequence>
<dbReference type="EMBL" id="DMZY01000241">
    <property type="protein sequence ID" value="HAV93125.1"/>
    <property type="molecule type" value="Genomic_DNA"/>
</dbReference>
<proteinExistence type="predicted"/>
<organism evidence="2 3">
    <name type="scientific">candidate division WOR-3 bacterium</name>
    <dbReference type="NCBI Taxonomy" id="2052148"/>
    <lineage>
        <taxon>Bacteria</taxon>
        <taxon>Bacteria division WOR-3</taxon>
    </lineage>
</organism>
<dbReference type="Gene3D" id="2.60.40.10">
    <property type="entry name" value="Immunoglobulins"/>
    <property type="match status" value="1"/>
</dbReference>
<keyword evidence="1" id="KW-0732">Signal</keyword>
<dbReference type="AlphaFoldDB" id="A0A350HC59"/>
<dbReference type="InterPro" id="IPR013783">
    <property type="entry name" value="Ig-like_fold"/>
</dbReference>
<name>A0A350HC59_UNCW3</name>